<name>A0A7W6J4X5_9HYPH</name>
<dbReference type="Pfam" id="PF00005">
    <property type="entry name" value="ABC_tran"/>
    <property type="match status" value="1"/>
</dbReference>
<evidence type="ECO:0000256" key="1">
    <source>
        <dbReference type="ARBA" id="ARBA00005417"/>
    </source>
</evidence>
<evidence type="ECO:0000256" key="6">
    <source>
        <dbReference type="ARBA" id="ARBA00037066"/>
    </source>
</evidence>
<evidence type="ECO:0000256" key="4">
    <source>
        <dbReference type="ARBA" id="ARBA00022840"/>
    </source>
</evidence>
<dbReference type="RefSeq" id="WP_183366129.1">
    <property type="nucleotide sequence ID" value="NZ_JACIEZ010000003.1"/>
</dbReference>
<dbReference type="AlphaFoldDB" id="A0A7W6J4X5"/>
<dbReference type="SMART" id="SM00382">
    <property type="entry name" value="AAA"/>
    <property type="match status" value="1"/>
</dbReference>
<dbReference type="EMBL" id="JACIEZ010000003">
    <property type="protein sequence ID" value="MBB4064827.1"/>
    <property type="molecule type" value="Genomic_DNA"/>
</dbReference>
<dbReference type="NCBIfam" id="NF010068">
    <property type="entry name" value="PRK13548.1"/>
    <property type="match status" value="1"/>
</dbReference>
<dbReference type="GO" id="GO:0016887">
    <property type="term" value="F:ATP hydrolysis activity"/>
    <property type="evidence" value="ECO:0007669"/>
    <property type="project" value="InterPro"/>
</dbReference>
<keyword evidence="9" id="KW-1185">Reference proteome</keyword>
<evidence type="ECO:0000256" key="5">
    <source>
        <dbReference type="ARBA" id="ARBA00022967"/>
    </source>
</evidence>
<evidence type="ECO:0000259" key="7">
    <source>
        <dbReference type="PROSITE" id="PS50893"/>
    </source>
</evidence>
<evidence type="ECO:0000256" key="3">
    <source>
        <dbReference type="ARBA" id="ARBA00022741"/>
    </source>
</evidence>
<comment type="caution">
    <text evidence="8">The sequence shown here is derived from an EMBL/GenBank/DDBJ whole genome shotgun (WGS) entry which is preliminary data.</text>
</comment>
<dbReference type="InterPro" id="IPR003593">
    <property type="entry name" value="AAA+_ATPase"/>
</dbReference>
<dbReference type="InterPro" id="IPR017871">
    <property type="entry name" value="ABC_transporter-like_CS"/>
</dbReference>
<evidence type="ECO:0000313" key="8">
    <source>
        <dbReference type="EMBL" id="MBB4064827.1"/>
    </source>
</evidence>
<gene>
    <name evidence="8" type="ORF">GGR23_002014</name>
</gene>
<reference evidence="8 9" key="1">
    <citation type="submission" date="2020-08" db="EMBL/GenBank/DDBJ databases">
        <title>Genomic Encyclopedia of Type Strains, Phase IV (KMG-IV): sequencing the most valuable type-strain genomes for metagenomic binning, comparative biology and taxonomic classification.</title>
        <authorList>
            <person name="Goeker M."/>
        </authorList>
    </citation>
    <scope>NUCLEOTIDE SEQUENCE [LARGE SCALE GENOMIC DNA]</scope>
    <source>
        <strain evidence="8 9">DSM 29853</strain>
    </source>
</reference>
<dbReference type="CDD" id="cd03214">
    <property type="entry name" value="ABC_Iron-Siderophores_B12_Hemin"/>
    <property type="match status" value="1"/>
</dbReference>
<evidence type="ECO:0000256" key="2">
    <source>
        <dbReference type="ARBA" id="ARBA00022448"/>
    </source>
</evidence>
<evidence type="ECO:0000313" key="9">
    <source>
        <dbReference type="Proteomes" id="UP000528286"/>
    </source>
</evidence>
<dbReference type="PANTHER" id="PTHR42794">
    <property type="entry name" value="HEMIN IMPORT ATP-BINDING PROTEIN HMUV"/>
    <property type="match status" value="1"/>
</dbReference>
<comment type="function">
    <text evidence="6">Part of the ABC transporter complex HmuTUV involved in hemin import. Responsible for energy coupling to the transport system.</text>
</comment>
<keyword evidence="3" id="KW-0547">Nucleotide-binding</keyword>
<dbReference type="GO" id="GO:0005524">
    <property type="term" value="F:ATP binding"/>
    <property type="evidence" value="ECO:0007669"/>
    <property type="project" value="UniProtKB-KW"/>
</dbReference>
<dbReference type="SUPFAM" id="SSF52540">
    <property type="entry name" value="P-loop containing nucleoside triphosphate hydrolases"/>
    <property type="match status" value="1"/>
</dbReference>
<keyword evidence="2" id="KW-0813">Transport</keyword>
<dbReference type="InterPro" id="IPR003439">
    <property type="entry name" value="ABC_transporter-like_ATP-bd"/>
</dbReference>
<feature type="domain" description="ABC transporter" evidence="7">
    <location>
        <begin position="2"/>
        <end position="242"/>
    </location>
</feature>
<keyword evidence="5" id="KW-1278">Translocase</keyword>
<protein>
    <submittedName>
        <fullName evidence="8">Iron complex transport system ATP-binding protein</fullName>
    </submittedName>
</protein>
<sequence length="262" mass="27970">MIHARDLTVCLSGRPVLKGLSIGIEAGRLTAIAGPNGSGKSTLLRTLAGELRYDGELSIWGTSLRNQSPAVLALRRGVLPQSSESAFPFTVAEIVGFGLEAGARGRREDAGLHVARALDRVGLSGFAHRNYQELSGGEQQRAQLARVLCQIPEPVAADGTPRLLLLDEPVASLDIRHQLEIMALARDFASKGGAVVAVMHDLNLTALFADDLLLMRDGRLVATGPVREVMTDPVLEKVYGCRLRVNAVPERGVPFVLAQSVA</sequence>
<organism evidence="8 9">
    <name type="scientific">Gellertiella hungarica</name>
    <dbReference type="NCBI Taxonomy" id="1572859"/>
    <lineage>
        <taxon>Bacteria</taxon>
        <taxon>Pseudomonadati</taxon>
        <taxon>Pseudomonadota</taxon>
        <taxon>Alphaproteobacteria</taxon>
        <taxon>Hyphomicrobiales</taxon>
        <taxon>Rhizobiaceae</taxon>
        <taxon>Gellertiella</taxon>
    </lineage>
</organism>
<dbReference type="PROSITE" id="PS50893">
    <property type="entry name" value="ABC_TRANSPORTER_2"/>
    <property type="match status" value="1"/>
</dbReference>
<accession>A0A7W6J4X5</accession>
<keyword evidence="4 8" id="KW-0067">ATP-binding</keyword>
<dbReference type="PANTHER" id="PTHR42794:SF1">
    <property type="entry name" value="HEMIN IMPORT ATP-BINDING PROTEIN HMUV"/>
    <property type="match status" value="1"/>
</dbReference>
<dbReference type="InterPro" id="IPR027417">
    <property type="entry name" value="P-loop_NTPase"/>
</dbReference>
<dbReference type="Proteomes" id="UP000528286">
    <property type="component" value="Unassembled WGS sequence"/>
</dbReference>
<dbReference type="Gene3D" id="3.40.50.300">
    <property type="entry name" value="P-loop containing nucleotide triphosphate hydrolases"/>
    <property type="match status" value="1"/>
</dbReference>
<proteinExistence type="inferred from homology"/>
<dbReference type="PROSITE" id="PS00211">
    <property type="entry name" value="ABC_TRANSPORTER_1"/>
    <property type="match status" value="1"/>
</dbReference>
<comment type="similarity">
    <text evidence="1">Belongs to the ABC transporter superfamily.</text>
</comment>